<dbReference type="Pfam" id="PF02259">
    <property type="entry name" value="FAT"/>
    <property type="match status" value="2"/>
</dbReference>
<evidence type="ECO:0000256" key="9">
    <source>
        <dbReference type="ARBA" id="ARBA00048679"/>
    </source>
</evidence>
<comment type="similarity">
    <text evidence="1">Belongs to the PI3/PI4-kinase family.</text>
</comment>
<dbReference type="SUPFAM" id="SSF48371">
    <property type="entry name" value="ARM repeat"/>
    <property type="match status" value="1"/>
</dbReference>
<dbReference type="GO" id="GO:0031931">
    <property type="term" value="C:TORC1 complex"/>
    <property type="evidence" value="ECO:0007669"/>
    <property type="project" value="TreeGrafter"/>
</dbReference>
<dbReference type="PROSITE" id="PS50077">
    <property type="entry name" value="HEAT_REPEAT"/>
    <property type="match status" value="1"/>
</dbReference>
<dbReference type="Pfam" id="PF00454">
    <property type="entry name" value="PI3_PI4_kinase"/>
    <property type="match status" value="1"/>
</dbReference>
<evidence type="ECO:0000256" key="4">
    <source>
        <dbReference type="ARBA" id="ARBA00022737"/>
    </source>
</evidence>
<accession>A0A9Q0LEX9</accession>
<feature type="compositionally biased region" description="Low complexity" evidence="11">
    <location>
        <begin position="1701"/>
        <end position="1712"/>
    </location>
</feature>
<keyword evidence="4" id="KW-0677">Repeat</keyword>
<feature type="region of interest" description="Disordered" evidence="11">
    <location>
        <begin position="802"/>
        <end position="834"/>
    </location>
</feature>
<evidence type="ECO:0000259" key="13">
    <source>
        <dbReference type="PROSITE" id="PS51189"/>
    </source>
</evidence>
<feature type="compositionally biased region" description="Polar residues" evidence="11">
    <location>
        <begin position="1679"/>
        <end position="1690"/>
    </location>
</feature>
<dbReference type="EC" id="2.7.11.1" evidence="2"/>
<keyword evidence="6 15" id="KW-0418">Kinase</keyword>
<feature type="domain" description="FATC" evidence="14">
    <location>
        <begin position="1767"/>
        <end position="1799"/>
    </location>
</feature>
<dbReference type="Proteomes" id="UP001149090">
    <property type="component" value="Unassembled WGS sequence"/>
</dbReference>
<evidence type="ECO:0000313" key="15">
    <source>
        <dbReference type="EMBL" id="KAJ5072006.1"/>
    </source>
</evidence>
<dbReference type="InterPro" id="IPR026683">
    <property type="entry name" value="TOR_cat"/>
</dbReference>
<dbReference type="InterPro" id="IPR050517">
    <property type="entry name" value="DDR_Repair_Kinase"/>
</dbReference>
<dbReference type="InterPro" id="IPR011009">
    <property type="entry name" value="Kinase-like_dom_sf"/>
</dbReference>
<dbReference type="SMART" id="SM01343">
    <property type="entry name" value="FATC"/>
    <property type="match status" value="1"/>
</dbReference>
<dbReference type="OrthoDB" id="381190at2759"/>
<reference evidence="15" key="1">
    <citation type="submission" date="2022-10" db="EMBL/GenBank/DDBJ databases">
        <title>Novel sulphate-reducing endosymbionts in the free-living metamonad Anaeramoeba.</title>
        <authorList>
            <person name="Jerlstrom-Hultqvist J."/>
            <person name="Cepicka I."/>
            <person name="Gallot-Lavallee L."/>
            <person name="Salas-Leiva D."/>
            <person name="Curtis B.A."/>
            <person name="Zahonova K."/>
            <person name="Pipaliya S."/>
            <person name="Dacks J."/>
            <person name="Roger A.J."/>
        </authorList>
    </citation>
    <scope>NUCLEOTIDE SEQUENCE</scope>
    <source>
        <strain evidence="15">BMAN</strain>
    </source>
</reference>
<dbReference type="GO" id="GO:0044877">
    <property type="term" value="F:protein-containing complex binding"/>
    <property type="evidence" value="ECO:0007669"/>
    <property type="project" value="InterPro"/>
</dbReference>
<organism evidence="15 16">
    <name type="scientific">Anaeramoeba ignava</name>
    <name type="common">Anaerobic marine amoeba</name>
    <dbReference type="NCBI Taxonomy" id="1746090"/>
    <lineage>
        <taxon>Eukaryota</taxon>
        <taxon>Metamonada</taxon>
        <taxon>Anaeramoebidae</taxon>
        <taxon>Anaeramoeba</taxon>
    </lineage>
</organism>
<evidence type="ECO:0000256" key="2">
    <source>
        <dbReference type="ARBA" id="ARBA00012513"/>
    </source>
</evidence>
<feature type="compositionally biased region" description="Acidic residues" evidence="11">
    <location>
        <begin position="1144"/>
        <end position="1154"/>
    </location>
</feature>
<dbReference type="PANTHER" id="PTHR11139">
    <property type="entry name" value="ATAXIA TELANGIECTASIA MUTATED ATM -RELATED"/>
    <property type="match status" value="1"/>
</dbReference>
<dbReference type="SUPFAM" id="SSF47212">
    <property type="entry name" value="FKBP12-rapamycin-binding domain of FKBP-rapamycin-associated protein (FRAP)"/>
    <property type="match status" value="1"/>
</dbReference>
<dbReference type="GO" id="GO:0016242">
    <property type="term" value="P:negative regulation of macroautophagy"/>
    <property type="evidence" value="ECO:0007669"/>
    <property type="project" value="TreeGrafter"/>
</dbReference>
<dbReference type="FunFam" id="1.10.1070.11:FF:000029">
    <property type="entry name" value="Serine/threonine-protein kinase TOR"/>
    <property type="match status" value="1"/>
</dbReference>
<dbReference type="InterPro" id="IPR003152">
    <property type="entry name" value="FATC_dom"/>
</dbReference>
<feature type="repeat" description="HEAT" evidence="10">
    <location>
        <begin position="158"/>
        <end position="198"/>
    </location>
</feature>
<keyword evidence="7" id="KW-0067">ATP-binding</keyword>
<dbReference type="InterPro" id="IPR036940">
    <property type="entry name" value="PI3/4_kinase_cat_sf"/>
</dbReference>
<dbReference type="PROSITE" id="PS00916">
    <property type="entry name" value="PI3_4_KINASE_2"/>
    <property type="match status" value="1"/>
</dbReference>
<dbReference type="GO" id="GO:0031929">
    <property type="term" value="P:TOR signaling"/>
    <property type="evidence" value="ECO:0007669"/>
    <property type="project" value="TreeGrafter"/>
</dbReference>
<dbReference type="CDD" id="cd05169">
    <property type="entry name" value="PIKKc_TOR"/>
    <property type="match status" value="1"/>
</dbReference>
<dbReference type="Gene3D" id="3.30.1010.10">
    <property type="entry name" value="Phosphatidylinositol 3-kinase Catalytic Subunit, Chain A, domain 4"/>
    <property type="match status" value="1"/>
</dbReference>
<evidence type="ECO:0000256" key="11">
    <source>
        <dbReference type="SAM" id="MobiDB-lite"/>
    </source>
</evidence>
<protein>
    <recommendedName>
        <fullName evidence="2">non-specific serine/threonine protein kinase</fullName>
        <ecNumber evidence="2">2.7.11.1</ecNumber>
    </recommendedName>
</protein>
<keyword evidence="3" id="KW-0808">Transferase</keyword>
<sequence>MRVIGDPSLGSTYHETAVQSLVLIFSNLEQDGKQFLPQVMPPLFGVIRKYDSMSKEFVFRQLYKVVNTFKRRVEPYLEQMLGLITEKWTRPLVAQIVLLVEEIALTFPDAISKYLPGLMPRFIHMIKTDRSENLQTTNKILHCMEVFGHSLEMYLQIVVPVVLGVLENENAPADVRVSAADAIRRISRRLDCSDYSAQIIHSVCRVLQPKKIVPHHHLAVYTTTAVENAAMRFLCEIAKQIGDRYKVFLPVVSDILSRSQIINKDHDSIVARLSEEPNIGWPTATDAEILGENILGAVDPRFVDSTPSNRRMITVLKINENNLREAWKVQNCLTKGDWEEWIRKFSTELLRESPSPALRSCATLAQMHHPLARNLFNAAFLGCWLALGEEEQRTLVASLEIALLSPTLPPDILQTLLNLAEFMEHVDRPLPIKIEFFGTLAEKCHAYAKALRYKERQFANDPSGAIGALVTISNKLQQTDAALGIINYSKKHHRIELQESWYEELNQWEDALAVYERKQLEEPLSVPLMVGRMRCLHSLGEWEKLVELSNKASKIADKKMLVTIATLAADAAWVTGNWDQMSLHITAISENTVPGAFLRAVIAVHSNEFVLAQKHIDRAREMLVVSLSALVSESYPRAYSEIVRVQQLSELEEIIEFKKASEGSPRRSMILRAWKKRLKGCEKSIDAWLRILTVRATVLDRKDDVSAWLKFSRICEKNGNPRLAEKTIKSILDLSAEISDSWRGPKNEHSDTNMNINKNIDSLSLSESPPDSLHLSAQKSSLTFISTLTSNSKLNTNLKLNSNTNSNTNTNLNTNLNINTNSNTKSKSKSVVRKTKSVLTSVGLSKPKATPMPAVMSLSMPSQSSMKSWSTSISNSFRAQPLATLRYLEHLWSSNEHNQALSGLRHCLHQISSLANNSTLEPHKLRRLEANAFLTHGKWQLALLDTRTSQHSMSEVLHAFSLSTKADPDWAKPWHYWAFAHFDVVECNNPQPLSPSDETRRKHLIPAINGFFRAIALTSPEKAIRDTLRLLTLWFRYARIPDVKHALKQGFATIPIDTWLQVIPQIIARINTPRRDVNELICYLLVEVGKVHPQSLVYSLTVAEKTAIRHQQQLDNALLLESKDDISPVRSSTISRNSPPNDDTLSEFSDDNEVESPPRMMLSRSKLQNFNELKNNQQDANVDANADVNTNTNSNLSIIINDSDSNSDSNSNSENIHNRTRHRIRTHTTNNASKIMEAIRHHFPHLVEQAQLVSEELIRIVVLWQETAAEFIDEALKMYFEEEDYDQSASLIQQLQDALRKPPETPHERAFVAEYGTDLRFAHAWFAKAQSNNDSNVMTKSWKLFYQVLQKMTDEITAMRTLDLKQVSPKLYAANHLEIAVPGTYKIHSPVVRIESFSQSITVLKTKQRPRKLKLQGSDAFWHQFLLKGHEDLRQDERVMQLLGLVNTLLHHDLPNATRHLLIQRYAVVPLSPSSGLIGWVPHCDTLHDLIREYRDSHDIVPDLELQLMLQMAPDYTKLSLIQKVEVFSSALHSTNGLDLNRILWLKSQNSEVWLDKRTNYTRSLAVMSMVGYILGLGDRHPSNIMMSKFSGKIIHIDFGDCFEVAIHRQIFPERIPFRLTRMLVNAMEVSGIEGTFKSTCKSLLDILRTNKDSLMAMLEAFVYDPLFSWQFVNQQQQPHSKNSTVSPQINTPPNPLEILSSKPPNFSPFNPLDSPRKNSDPSNFFDSSQLDQLGHLQQTEVLNEKALEVLKRVSNKLSGRDFEPNETLDTSEQIKRLIDQATSYENLSQCYIGWCPFW</sequence>
<proteinExistence type="inferred from homology"/>
<dbReference type="Pfam" id="PF02260">
    <property type="entry name" value="FATC"/>
    <property type="match status" value="1"/>
</dbReference>
<feature type="region of interest" description="Disordered" evidence="11">
    <location>
        <begin position="1200"/>
        <end position="1220"/>
    </location>
</feature>
<gene>
    <name evidence="15" type="ORF">M0811_09650</name>
</gene>
<evidence type="ECO:0000256" key="5">
    <source>
        <dbReference type="ARBA" id="ARBA00022741"/>
    </source>
</evidence>
<dbReference type="InterPro" id="IPR014009">
    <property type="entry name" value="PIK_FAT"/>
</dbReference>
<dbReference type="GO" id="GO:0031932">
    <property type="term" value="C:TORC2 complex"/>
    <property type="evidence" value="ECO:0007669"/>
    <property type="project" value="TreeGrafter"/>
</dbReference>
<keyword evidence="16" id="KW-1185">Reference proteome</keyword>
<dbReference type="GO" id="GO:0004674">
    <property type="term" value="F:protein serine/threonine kinase activity"/>
    <property type="evidence" value="ECO:0007669"/>
    <property type="project" value="UniProtKB-EC"/>
</dbReference>
<feature type="domain" description="FAT" evidence="13">
    <location>
        <begin position="436"/>
        <end position="1106"/>
    </location>
</feature>
<dbReference type="Gene3D" id="1.25.10.10">
    <property type="entry name" value="Leucine-rich Repeat Variant"/>
    <property type="match status" value="1"/>
</dbReference>
<evidence type="ECO:0000256" key="1">
    <source>
        <dbReference type="ARBA" id="ARBA00011031"/>
    </source>
</evidence>
<evidence type="ECO:0000256" key="3">
    <source>
        <dbReference type="ARBA" id="ARBA00022679"/>
    </source>
</evidence>
<evidence type="ECO:0000256" key="7">
    <source>
        <dbReference type="ARBA" id="ARBA00022840"/>
    </source>
</evidence>
<dbReference type="Pfam" id="PF08771">
    <property type="entry name" value="FRB_dom"/>
    <property type="match status" value="1"/>
</dbReference>
<dbReference type="FunFam" id="3.30.1010.10:FF:000006">
    <property type="entry name" value="Serine/threonine-protein kinase TOR"/>
    <property type="match status" value="1"/>
</dbReference>
<dbReference type="InterPro" id="IPR009076">
    <property type="entry name" value="FRB_dom"/>
</dbReference>
<feature type="compositionally biased region" description="Polar residues" evidence="11">
    <location>
        <begin position="1129"/>
        <end position="1143"/>
    </location>
</feature>
<evidence type="ECO:0000259" key="12">
    <source>
        <dbReference type="PROSITE" id="PS50290"/>
    </source>
</evidence>
<dbReference type="PROSITE" id="PS51189">
    <property type="entry name" value="FAT"/>
    <property type="match status" value="1"/>
</dbReference>
<evidence type="ECO:0000313" key="16">
    <source>
        <dbReference type="Proteomes" id="UP001149090"/>
    </source>
</evidence>
<dbReference type="PANTHER" id="PTHR11139:SF9">
    <property type="entry name" value="SERINE_THREONINE-PROTEIN KINASE MTOR"/>
    <property type="match status" value="1"/>
</dbReference>
<feature type="region of interest" description="Disordered" evidence="11">
    <location>
        <begin position="1679"/>
        <end position="1724"/>
    </location>
</feature>
<dbReference type="InterPro" id="IPR011990">
    <property type="entry name" value="TPR-like_helical_dom_sf"/>
</dbReference>
<dbReference type="PROSITE" id="PS51190">
    <property type="entry name" value="FATC"/>
    <property type="match status" value="1"/>
</dbReference>
<dbReference type="InterPro" id="IPR000403">
    <property type="entry name" value="PI3/4_kinase_cat_dom"/>
</dbReference>
<dbReference type="PROSITE" id="PS00915">
    <property type="entry name" value="PI3_4_KINASE_1"/>
    <property type="match status" value="1"/>
</dbReference>
<dbReference type="InterPro" id="IPR016024">
    <property type="entry name" value="ARM-type_fold"/>
</dbReference>
<dbReference type="OMA" id="HRIRTHT"/>
<dbReference type="InterPro" id="IPR003151">
    <property type="entry name" value="PIK-rel_kinase_FAT"/>
</dbReference>
<evidence type="ECO:0000256" key="6">
    <source>
        <dbReference type="ARBA" id="ARBA00022777"/>
    </source>
</evidence>
<dbReference type="PROSITE" id="PS50290">
    <property type="entry name" value="PI3_4_KINASE_3"/>
    <property type="match status" value="1"/>
</dbReference>
<feature type="region of interest" description="Disordered" evidence="11">
    <location>
        <begin position="1129"/>
        <end position="1157"/>
    </location>
</feature>
<dbReference type="Gene3D" id="1.25.40.10">
    <property type="entry name" value="Tetratricopeptide repeat domain"/>
    <property type="match status" value="1"/>
</dbReference>
<dbReference type="GO" id="GO:0005524">
    <property type="term" value="F:ATP binding"/>
    <property type="evidence" value="ECO:0007669"/>
    <property type="project" value="UniProtKB-KW"/>
</dbReference>
<dbReference type="SMART" id="SM01345">
    <property type="entry name" value="Rapamycin_bind"/>
    <property type="match status" value="1"/>
</dbReference>
<dbReference type="InterPro" id="IPR018936">
    <property type="entry name" value="PI3/4_kinase_CS"/>
</dbReference>
<feature type="domain" description="PI3K/PI4K catalytic" evidence="12">
    <location>
        <begin position="1397"/>
        <end position="1711"/>
    </location>
</feature>
<feature type="compositionally biased region" description="Low complexity" evidence="11">
    <location>
        <begin position="802"/>
        <end position="825"/>
    </location>
</feature>
<comment type="catalytic activity">
    <reaction evidence="9">
        <text>L-seryl-[protein] + ATP = O-phospho-L-seryl-[protein] + ADP + H(+)</text>
        <dbReference type="Rhea" id="RHEA:17989"/>
        <dbReference type="Rhea" id="RHEA-COMP:9863"/>
        <dbReference type="Rhea" id="RHEA-COMP:11604"/>
        <dbReference type="ChEBI" id="CHEBI:15378"/>
        <dbReference type="ChEBI" id="CHEBI:29999"/>
        <dbReference type="ChEBI" id="CHEBI:30616"/>
        <dbReference type="ChEBI" id="CHEBI:83421"/>
        <dbReference type="ChEBI" id="CHEBI:456216"/>
        <dbReference type="EC" id="2.7.11.1"/>
    </reaction>
</comment>
<comment type="caution">
    <text evidence="15">The sequence shown here is derived from an EMBL/GenBank/DDBJ whole genome shotgun (WGS) entry which is preliminary data.</text>
</comment>
<name>A0A9Q0LEX9_ANAIG</name>
<dbReference type="InterPro" id="IPR036738">
    <property type="entry name" value="FRB_sf"/>
</dbReference>
<dbReference type="SMART" id="SM00146">
    <property type="entry name" value="PI3Kc"/>
    <property type="match status" value="1"/>
</dbReference>
<dbReference type="GO" id="GO:0005634">
    <property type="term" value="C:nucleus"/>
    <property type="evidence" value="ECO:0007669"/>
    <property type="project" value="TreeGrafter"/>
</dbReference>
<dbReference type="Pfam" id="PF11865">
    <property type="entry name" value="mTOR_dom"/>
    <property type="match status" value="1"/>
</dbReference>
<dbReference type="SUPFAM" id="SSF56112">
    <property type="entry name" value="Protein kinase-like (PK-like)"/>
    <property type="match status" value="1"/>
</dbReference>
<dbReference type="GO" id="GO:0080090">
    <property type="term" value="P:regulation of primary metabolic process"/>
    <property type="evidence" value="ECO:0007669"/>
    <property type="project" value="UniProtKB-ARBA"/>
</dbReference>
<evidence type="ECO:0000256" key="8">
    <source>
        <dbReference type="ARBA" id="ARBA00047899"/>
    </source>
</evidence>
<dbReference type="InterPro" id="IPR024585">
    <property type="entry name" value="mTOR_dom"/>
</dbReference>
<dbReference type="EMBL" id="JAPDFW010000083">
    <property type="protein sequence ID" value="KAJ5072006.1"/>
    <property type="molecule type" value="Genomic_DNA"/>
</dbReference>
<evidence type="ECO:0000259" key="14">
    <source>
        <dbReference type="PROSITE" id="PS51190"/>
    </source>
</evidence>
<dbReference type="InterPro" id="IPR011989">
    <property type="entry name" value="ARM-like"/>
</dbReference>
<dbReference type="GO" id="GO:0005737">
    <property type="term" value="C:cytoplasm"/>
    <property type="evidence" value="ECO:0007669"/>
    <property type="project" value="TreeGrafter"/>
</dbReference>
<dbReference type="Gene3D" id="1.10.1070.11">
    <property type="entry name" value="Phosphatidylinositol 3-/4-kinase, catalytic domain"/>
    <property type="match status" value="1"/>
</dbReference>
<comment type="catalytic activity">
    <reaction evidence="8">
        <text>L-threonyl-[protein] + ATP = O-phospho-L-threonyl-[protein] + ADP + H(+)</text>
        <dbReference type="Rhea" id="RHEA:46608"/>
        <dbReference type="Rhea" id="RHEA-COMP:11060"/>
        <dbReference type="Rhea" id="RHEA-COMP:11605"/>
        <dbReference type="ChEBI" id="CHEBI:15378"/>
        <dbReference type="ChEBI" id="CHEBI:30013"/>
        <dbReference type="ChEBI" id="CHEBI:30616"/>
        <dbReference type="ChEBI" id="CHEBI:61977"/>
        <dbReference type="ChEBI" id="CHEBI:456216"/>
        <dbReference type="EC" id="2.7.11.1"/>
    </reaction>
</comment>
<evidence type="ECO:0000256" key="10">
    <source>
        <dbReference type="PROSITE-ProRule" id="PRU00103"/>
    </source>
</evidence>
<feature type="compositionally biased region" description="Low complexity" evidence="11">
    <location>
        <begin position="1200"/>
        <end position="1215"/>
    </location>
</feature>
<dbReference type="InterPro" id="IPR021133">
    <property type="entry name" value="HEAT_type_2"/>
</dbReference>
<keyword evidence="5" id="KW-0547">Nucleotide-binding</keyword>